<keyword evidence="4" id="KW-1185">Reference proteome</keyword>
<evidence type="ECO:0000256" key="2">
    <source>
        <dbReference type="SAM" id="MobiDB-lite"/>
    </source>
</evidence>
<evidence type="ECO:0000313" key="4">
    <source>
        <dbReference type="Proteomes" id="UP000054560"/>
    </source>
</evidence>
<dbReference type="AlphaFoldDB" id="A0A0L0G532"/>
<dbReference type="EMBL" id="KQ241784">
    <property type="protein sequence ID" value="KNC84142.1"/>
    <property type="molecule type" value="Genomic_DNA"/>
</dbReference>
<sequence>MASPKIVRWPNHFDTLEAVLAFARDYWPQYPVYSNLASANTHLIAFGKLIDELRIDRQKVYASITTALAHVTFATSDLYHARIHNQDLQTELDSFKRHNQQLGEEHKLLLAKHETLRTEHAQLSNRLTKAQSRLYEQTDQSTDNPSTLRVKLDFMRIELQEKLDLIDHLERVTKTKPATYADLNGITADDPGVPLSECSEHKE</sequence>
<reference evidence="3 4" key="1">
    <citation type="submission" date="2011-02" db="EMBL/GenBank/DDBJ databases">
        <title>The Genome Sequence of Sphaeroforma arctica JP610.</title>
        <authorList>
            <consortium name="The Broad Institute Genome Sequencing Platform"/>
            <person name="Russ C."/>
            <person name="Cuomo C."/>
            <person name="Young S.K."/>
            <person name="Zeng Q."/>
            <person name="Gargeya S."/>
            <person name="Alvarado L."/>
            <person name="Berlin A."/>
            <person name="Chapman S.B."/>
            <person name="Chen Z."/>
            <person name="Freedman E."/>
            <person name="Gellesch M."/>
            <person name="Goldberg J."/>
            <person name="Griggs A."/>
            <person name="Gujja S."/>
            <person name="Heilman E."/>
            <person name="Heiman D."/>
            <person name="Howarth C."/>
            <person name="Mehta T."/>
            <person name="Neiman D."/>
            <person name="Pearson M."/>
            <person name="Roberts A."/>
            <person name="Saif S."/>
            <person name="Shea T."/>
            <person name="Shenoy N."/>
            <person name="Sisk P."/>
            <person name="Stolte C."/>
            <person name="Sykes S."/>
            <person name="White J."/>
            <person name="Yandava C."/>
            <person name="Burger G."/>
            <person name="Gray M.W."/>
            <person name="Holland P.W.H."/>
            <person name="King N."/>
            <person name="Lang F.B.F."/>
            <person name="Roger A.J."/>
            <person name="Ruiz-Trillo I."/>
            <person name="Haas B."/>
            <person name="Nusbaum C."/>
            <person name="Birren B."/>
        </authorList>
    </citation>
    <scope>NUCLEOTIDE SEQUENCE [LARGE SCALE GENOMIC DNA]</scope>
    <source>
        <strain evidence="3 4">JP610</strain>
    </source>
</reference>
<dbReference type="GeneID" id="25904128"/>
<feature type="coiled-coil region" evidence="1">
    <location>
        <begin position="85"/>
        <end position="133"/>
    </location>
</feature>
<gene>
    <name evidence="3" type="ORF">SARC_03624</name>
</gene>
<name>A0A0L0G532_9EUKA</name>
<proteinExistence type="predicted"/>
<accession>A0A0L0G532</accession>
<protein>
    <submittedName>
        <fullName evidence="3">Uncharacterized protein</fullName>
    </submittedName>
</protein>
<feature type="region of interest" description="Disordered" evidence="2">
    <location>
        <begin position="183"/>
        <end position="203"/>
    </location>
</feature>
<organism evidence="3 4">
    <name type="scientific">Sphaeroforma arctica JP610</name>
    <dbReference type="NCBI Taxonomy" id="667725"/>
    <lineage>
        <taxon>Eukaryota</taxon>
        <taxon>Ichthyosporea</taxon>
        <taxon>Ichthyophonida</taxon>
        <taxon>Sphaeroforma</taxon>
    </lineage>
</organism>
<evidence type="ECO:0000313" key="3">
    <source>
        <dbReference type="EMBL" id="KNC84142.1"/>
    </source>
</evidence>
<keyword evidence="1" id="KW-0175">Coiled coil</keyword>
<feature type="non-terminal residue" evidence="3">
    <location>
        <position position="203"/>
    </location>
</feature>
<evidence type="ECO:0000256" key="1">
    <source>
        <dbReference type="SAM" id="Coils"/>
    </source>
</evidence>
<dbReference type="Proteomes" id="UP000054560">
    <property type="component" value="Unassembled WGS sequence"/>
</dbReference>
<dbReference type="RefSeq" id="XP_014158044.1">
    <property type="nucleotide sequence ID" value="XM_014302569.1"/>
</dbReference>